<comment type="caution">
    <text evidence="5">The sequence shown here is derived from an EMBL/GenBank/DDBJ whole genome shotgun (WGS) entry which is preliminary data.</text>
</comment>
<dbReference type="AlphaFoldDB" id="A0A9D1LZP5"/>
<name>A0A9D1LZP5_9FIRM</name>
<dbReference type="SUPFAM" id="SSF46785">
    <property type="entry name" value="Winged helix' DNA-binding domain"/>
    <property type="match status" value="1"/>
</dbReference>
<dbReference type="Pfam" id="PF08220">
    <property type="entry name" value="HTH_DeoR"/>
    <property type="match status" value="1"/>
</dbReference>
<evidence type="ECO:0000259" key="4">
    <source>
        <dbReference type="PROSITE" id="PS51000"/>
    </source>
</evidence>
<dbReference type="PROSITE" id="PS51000">
    <property type="entry name" value="HTH_DEOR_2"/>
    <property type="match status" value="1"/>
</dbReference>
<dbReference type="PROSITE" id="PS00894">
    <property type="entry name" value="HTH_DEOR_1"/>
    <property type="match status" value="1"/>
</dbReference>
<protein>
    <submittedName>
        <fullName evidence="5">DeoR family transcriptional regulator</fullName>
    </submittedName>
</protein>
<keyword evidence="3" id="KW-0804">Transcription</keyword>
<dbReference type="InterPro" id="IPR036390">
    <property type="entry name" value="WH_DNA-bd_sf"/>
</dbReference>
<proteinExistence type="predicted"/>
<dbReference type="GO" id="GO:0003677">
    <property type="term" value="F:DNA binding"/>
    <property type="evidence" value="ECO:0007669"/>
    <property type="project" value="UniProtKB-KW"/>
</dbReference>
<evidence type="ECO:0000256" key="3">
    <source>
        <dbReference type="ARBA" id="ARBA00023163"/>
    </source>
</evidence>
<reference evidence="5" key="2">
    <citation type="journal article" date="2021" name="PeerJ">
        <title>Extensive microbial diversity within the chicken gut microbiome revealed by metagenomics and culture.</title>
        <authorList>
            <person name="Gilroy R."/>
            <person name="Ravi A."/>
            <person name="Getino M."/>
            <person name="Pursley I."/>
            <person name="Horton D.L."/>
            <person name="Alikhan N.F."/>
            <person name="Baker D."/>
            <person name="Gharbi K."/>
            <person name="Hall N."/>
            <person name="Watson M."/>
            <person name="Adriaenssens E.M."/>
            <person name="Foster-Nyarko E."/>
            <person name="Jarju S."/>
            <person name="Secka A."/>
            <person name="Antonio M."/>
            <person name="Oren A."/>
            <person name="Chaudhuri R.R."/>
            <person name="La Ragione R."/>
            <person name="Hildebrand F."/>
            <person name="Pallen M.J."/>
        </authorList>
    </citation>
    <scope>NUCLEOTIDE SEQUENCE</scope>
    <source>
        <strain evidence="5">ChiGjej1B1-1684</strain>
    </source>
</reference>
<evidence type="ECO:0000313" key="6">
    <source>
        <dbReference type="Proteomes" id="UP000824118"/>
    </source>
</evidence>
<keyword evidence="2" id="KW-0238">DNA-binding</keyword>
<dbReference type="Proteomes" id="UP000824118">
    <property type="component" value="Unassembled WGS sequence"/>
</dbReference>
<evidence type="ECO:0000256" key="1">
    <source>
        <dbReference type="ARBA" id="ARBA00023015"/>
    </source>
</evidence>
<evidence type="ECO:0000256" key="2">
    <source>
        <dbReference type="ARBA" id="ARBA00023125"/>
    </source>
</evidence>
<evidence type="ECO:0000313" key="5">
    <source>
        <dbReference type="EMBL" id="HIU50949.1"/>
    </source>
</evidence>
<dbReference type="InterPro" id="IPR018356">
    <property type="entry name" value="Tscrpt_reg_HTH_DeoR_CS"/>
</dbReference>
<accession>A0A9D1LZP5</accession>
<dbReference type="InterPro" id="IPR036388">
    <property type="entry name" value="WH-like_DNA-bd_sf"/>
</dbReference>
<dbReference type="EMBL" id="DVNG01000120">
    <property type="protein sequence ID" value="HIU50949.1"/>
    <property type="molecule type" value="Genomic_DNA"/>
</dbReference>
<sequence length="113" mass="12801">MQSALDRRQSILEAISDRRFETLENLAAEFGVSKATIRRDIEILGCSAPIYTVRGNGGGIRAMDGWYVGRRYLTNTQETALRDILPVLSPEQQKEIQSILLSFAKPADYRKWP</sequence>
<dbReference type="Gene3D" id="1.10.10.10">
    <property type="entry name" value="Winged helix-like DNA-binding domain superfamily/Winged helix DNA-binding domain"/>
    <property type="match status" value="1"/>
</dbReference>
<keyword evidence="1" id="KW-0805">Transcription regulation</keyword>
<reference evidence="5" key="1">
    <citation type="submission" date="2020-10" db="EMBL/GenBank/DDBJ databases">
        <authorList>
            <person name="Gilroy R."/>
        </authorList>
    </citation>
    <scope>NUCLEOTIDE SEQUENCE</scope>
    <source>
        <strain evidence="5">ChiGjej1B1-1684</strain>
    </source>
</reference>
<organism evidence="5 6">
    <name type="scientific">Candidatus Limousia pullorum</name>
    <dbReference type="NCBI Taxonomy" id="2840860"/>
    <lineage>
        <taxon>Bacteria</taxon>
        <taxon>Bacillati</taxon>
        <taxon>Bacillota</taxon>
        <taxon>Clostridia</taxon>
        <taxon>Eubacteriales</taxon>
        <taxon>Oscillospiraceae</taxon>
        <taxon>Oscillospiraceae incertae sedis</taxon>
        <taxon>Candidatus Limousia</taxon>
    </lineage>
</organism>
<feature type="domain" description="HTH deoR-type" evidence="4">
    <location>
        <begin position="4"/>
        <end position="61"/>
    </location>
</feature>
<dbReference type="SMART" id="SM00420">
    <property type="entry name" value="HTH_DEOR"/>
    <property type="match status" value="1"/>
</dbReference>
<dbReference type="GO" id="GO:0003700">
    <property type="term" value="F:DNA-binding transcription factor activity"/>
    <property type="evidence" value="ECO:0007669"/>
    <property type="project" value="InterPro"/>
</dbReference>
<dbReference type="InterPro" id="IPR001034">
    <property type="entry name" value="DeoR_HTH"/>
</dbReference>
<gene>
    <name evidence="5" type="ORF">IAD22_08060</name>
</gene>